<dbReference type="HOGENOM" id="CLU_2835676_0_0_1"/>
<evidence type="ECO:0000313" key="2">
    <source>
        <dbReference type="Proteomes" id="UP000008022"/>
    </source>
</evidence>
<dbReference type="OMA" id="FHQCHRS"/>
<reference evidence="2" key="1">
    <citation type="submission" date="2013-06" db="EMBL/GenBank/DDBJ databases">
        <authorList>
            <person name="Zhao Q."/>
        </authorList>
    </citation>
    <scope>NUCLEOTIDE SEQUENCE</scope>
    <source>
        <strain evidence="2">cv. W1943</strain>
    </source>
</reference>
<dbReference type="EnsemblPlants" id="ORUFI12G10150.1">
    <property type="protein sequence ID" value="ORUFI12G10150.1"/>
    <property type="gene ID" value="ORUFI12G10150"/>
</dbReference>
<dbReference type="Proteomes" id="UP000008022">
    <property type="component" value="Unassembled WGS sequence"/>
</dbReference>
<protein>
    <submittedName>
        <fullName evidence="1">Uncharacterized protein</fullName>
    </submittedName>
</protein>
<organism evidence="1 2">
    <name type="scientific">Oryza rufipogon</name>
    <name type="common">Brownbeard rice</name>
    <name type="synonym">Asian wild rice</name>
    <dbReference type="NCBI Taxonomy" id="4529"/>
    <lineage>
        <taxon>Eukaryota</taxon>
        <taxon>Viridiplantae</taxon>
        <taxon>Streptophyta</taxon>
        <taxon>Embryophyta</taxon>
        <taxon>Tracheophyta</taxon>
        <taxon>Spermatophyta</taxon>
        <taxon>Magnoliopsida</taxon>
        <taxon>Liliopsida</taxon>
        <taxon>Poales</taxon>
        <taxon>Poaceae</taxon>
        <taxon>BOP clade</taxon>
        <taxon>Oryzoideae</taxon>
        <taxon>Oryzeae</taxon>
        <taxon>Oryzinae</taxon>
        <taxon>Oryza</taxon>
    </lineage>
</organism>
<evidence type="ECO:0000313" key="1">
    <source>
        <dbReference type="EnsemblPlants" id="ORUFI12G10150.1"/>
    </source>
</evidence>
<name>A0A0E0RG77_ORYRU</name>
<reference evidence="1" key="2">
    <citation type="submission" date="2015-06" db="UniProtKB">
        <authorList>
            <consortium name="EnsemblPlants"/>
        </authorList>
    </citation>
    <scope>IDENTIFICATION</scope>
</reference>
<proteinExistence type="predicted"/>
<dbReference type="Gramene" id="ORUFI12G10150.1">
    <property type="protein sequence ID" value="ORUFI12G10150.1"/>
    <property type="gene ID" value="ORUFI12G10150"/>
</dbReference>
<dbReference type="AlphaFoldDB" id="A0A0E0RG77"/>
<sequence length="66" mass="6839">MLTGAVRADDVDAIALVANDGTGRLVRLPCGAALPVTLGALEYEVFRQCHRSGTGAGSKHLETSKT</sequence>
<accession>A0A0E0RG77</accession>
<keyword evidence="2" id="KW-1185">Reference proteome</keyword>